<dbReference type="InterPro" id="IPR012337">
    <property type="entry name" value="RNaseH-like_sf"/>
</dbReference>
<sequence length="221" mass="24634">MQVKHASELQAFRDRLAGSRYLFCVDLEATCDEYPPSLTAEQRLAHPLCITPDEMETIEVGLTVLDLHDRTVQVDEFSRFVRPIFHPILTSFCKRLTTISQQNVDSAATYDDVKLALEKFTVPYQVHGVIWCSWGKYDADQLKLDAARLSTSPMLAGLAHVDVDAVYQAVFGKEASGLKSAVESVGIVWHGQYHRAIEDARNLGMLVATLLNSYESTSIAL</sequence>
<accession>A0A3G7TK93</accession>
<dbReference type="AlphaFoldDB" id="A0A3G7TK93"/>
<dbReference type="CDD" id="cd06133">
    <property type="entry name" value="ERI-1_3'hExo_like"/>
    <property type="match status" value="1"/>
</dbReference>
<reference evidence="5 6" key="1">
    <citation type="submission" date="2018-03" db="EMBL/GenBank/DDBJ databases">
        <title>Diversity of phytobeneficial traits revealed by whole-genome analysis of worldwide-isolated phenazine-producing Pseudomonas spp.</title>
        <authorList>
            <person name="Biessy A."/>
            <person name="Novinscak A."/>
            <person name="Blom J."/>
            <person name="Leger G."/>
            <person name="Thomashow L.S."/>
            <person name="Cazorla F.M."/>
            <person name="Josic D."/>
            <person name="Filion M."/>
        </authorList>
    </citation>
    <scope>NUCLEOTIDE SEQUENCE [LARGE SCALE GENOMIC DNA]</scope>
    <source>
        <strain evidence="5 6">B25</strain>
    </source>
</reference>
<dbReference type="SUPFAM" id="SSF53098">
    <property type="entry name" value="Ribonuclease H-like"/>
    <property type="match status" value="1"/>
</dbReference>
<dbReference type="RefSeq" id="WP_164486466.1">
    <property type="nucleotide sequence ID" value="NZ_CP027753.1"/>
</dbReference>
<dbReference type="InterPro" id="IPR013520">
    <property type="entry name" value="Ribonucl_H"/>
</dbReference>
<dbReference type="Gene3D" id="3.30.420.10">
    <property type="entry name" value="Ribonuclease H-like superfamily/Ribonuclease H"/>
    <property type="match status" value="1"/>
</dbReference>
<dbReference type="PANTHER" id="PTHR23044">
    <property type="entry name" value="3'-5' EXONUCLEASE ERI1-RELATED"/>
    <property type="match status" value="1"/>
</dbReference>
<gene>
    <name evidence="5" type="ORF">C4K04_1581</name>
</gene>
<keyword evidence="1" id="KW-0540">Nuclease</keyword>
<dbReference type="SMART" id="SM00479">
    <property type="entry name" value="EXOIII"/>
    <property type="match status" value="1"/>
</dbReference>
<keyword evidence="2" id="KW-0378">Hydrolase</keyword>
<evidence type="ECO:0000259" key="4">
    <source>
        <dbReference type="SMART" id="SM00479"/>
    </source>
</evidence>
<dbReference type="GO" id="GO:0006259">
    <property type="term" value="P:DNA metabolic process"/>
    <property type="evidence" value="ECO:0007669"/>
    <property type="project" value="UniProtKB-ARBA"/>
</dbReference>
<evidence type="ECO:0000313" key="6">
    <source>
        <dbReference type="Proteomes" id="UP000268048"/>
    </source>
</evidence>
<protein>
    <submittedName>
        <fullName evidence="5">Exonuclease RNase T and DNA polymerase III</fullName>
    </submittedName>
</protein>
<dbReference type="Pfam" id="PF00929">
    <property type="entry name" value="RNase_T"/>
    <property type="match status" value="1"/>
</dbReference>
<feature type="domain" description="Exonuclease" evidence="4">
    <location>
        <begin position="21"/>
        <end position="216"/>
    </location>
</feature>
<dbReference type="PANTHER" id="PTHR23044:SF61">
    <property type="entry name" value="3'-5' EXORIBONUCLEASE 1-RELATED"/>
    <property type="match status" value="1"/>
</dbReference>
<evidence type="ECO:0000313" key="5">
    <source>
        <dbReference type="EMBL" id="AZE47271.1"/>
    </source>
</evidence>
<name>A0A3G7TK93_9PSED</name>
<dbReference type="Proteomes" id="UP000268048">
    <property type="component" value="Chromosome"/>
</dbReference>
<evidence type="ECO:0000256" key="1">
    <source>
        <dbReference type="ARBA" id="ARBA00022722"/>
    </source>
</evidence>
<organism evidence="5 6">
    <name type="scientific">Pseudomonas chlororaphis</name>
    <dbReference type="NCBI Taxonomy" id="587753"/>
    <lineage>
        <taxon>Bacteria</taxon>
        <taxon>Pseudomonadati</taxon>
        <taxon>Pseudomonadota</taxon>
        <taxon>Gammaproteobacteria</taxon>
        <taxon>Pseudomonadales</taxon>
        <taxon>Pseudomonadaceae</taxon>
        <taxon>Pseudomonas</taxon>
    </lineage>
</organism>
<evidence type="ECO:0000256" key="3">
    <source>
        <dbReference type="ARBA" id="ARBA00022839"/>
    </source>
</evidence>
<proteinExistence type="predicted"/>
<dbReference type="EMBL" id="CP027753">
    <property type="protein sequence ID" value="AZE47271.1"/>
    <property type="molecule type" value="Genomic_DNA"/>
</dbReference>
<dbReference type="InterPro" id="IPR051274">
    <property type="entry name" value="3-5_Exoribonuclease"/>
</dbReference>
<dbReference type="InterPro" id="IPR036397">
    <property type="entry name" value="RNaseH_sf"/>
</dbReference>
<dbReference type="InterPro" id="IPR047201">
    <property type="entry name" value="ERI-1_3'hExo-like"/>
</dbReference>
<dbReference type="GO" id="GO:0003676">
    <property type="term" value="F:nucleic acid binding"/>
    <property type="evidence" value="ECO:0007669"/>
    <property type="project" value="InterPro"/>
</dbReference>
<evidence type="ECO:0000256" key="2">
    <source>
        <dbReference type="ARBA" id="ARBA00022801"/>
    </source>
</evidence>
<dbReference type="GO" id="GO:0000175">
    <property type="term" value="F:3'-5'-RNA exonuclease activity"/>
    <property type="evidence" value="ECO:0007669"/>
    <property type="project" value="InterPro"/>
</dbReference>
<keyword evidence="3 5" id="KW-0269">Exonuclease</keyword>